<feature type="region of interest" description="Disordered" evidence="1">
    <location>
        <begin position="50"/>
        <end position="128"/>
    </location>
</feature>
<dbReference type="OrthoDB" id="413361at2759"/>
<feature type="domain" description="Reverse transcriptase Ty1/copia-type" evidence="2">
    <location>
        <begin position="172"/>
        <end position="416"/>
    </location>
</feature>
<dbReference type="CDD" id="cd09272">
    <property type="entry name" value="RNase_HI_RT_Ty1"/>
    <property type="match status" value="1"/>
</dbReference>
<feature type="compositionally biased region" description="Basic and acidic residues" evidence="1">
    <location>
        <begin position="112"/>
        <end position="124"/>
    </location>
</feature>
<dbReference type="PANTHER" id="PTHR11439">
    <property type="entry name" value="GAG-POL-RELATED RETROTRANSPOSON"/>
    <property type="match status" value="1"/>
</dbReference>
<protein>
    <submittedName>
        <fullName evidence="4">Uncharacterized protein</fullName>
    </submittedName>
</protein>
<sequence length="613" mass="70356">MKKLDSRSVKAKFIGYNDKSTAYILQEFDSKKVIKARNVIFKENEIQSFSARETMSPDNPNLVSPNMDFEDDRSNDEATKIPVQARVGENDKTPVVQNPHQVEENPEEDEVALPRESRNRRPPERYGLPYTFNITKEENIQERKSYNDAIRSPHAENWRKAMQAEYESLMDNNTWTLVDEPEDQQVLPGKWVYKVKYRANGQVDKLKARYVAKGYAQIEGIDFFDTYAPTYKPESFRILLATAARKDLYLGQMDVKSAYLHSKIEEEIYLEQPEGFVKKANSGQKLVCKLNKSIYGLKQAAKNWYEALTSLLLKKGFKRSCNDYCLFVRKEENGTFSYVLVWVDDIVVAGATEEAINEIKSMLNENFKMDDRGDLNWFLGMQILRSHDKITVDQMKYIETVLQEFNMSDCKAVATPGELSRFLDKPDESHWKAAKRVLRYLKGTTDLRLTFLKNSSCDIVGDSDADCSGDLNDRKSTTGYYFKFEGNGGAISWEVKKQATVALSTAEAEYQAMAAAAQEAIYLRALLKDFGFPMEKATDIGEDNQSCIKMCHNPVMHKRSKLIDTKLHFIRERVENKEIKIHYVPTEEMTADILTKSLPRVKVAKHRTVLLGN</sequence>
<comment type="caution">
    <text evidence="4">The sequence shown here is derived from an EMBL/GenBank/DDBJ whole genome shotgun (WGS) entry which is preliminary data.</text>
</comment>
<proteinExistence type="predicted"/>
<feature type="compositionally biased region" description="Polar residues" evidence="1">
    <location>
        <begin position="50"/>
        <end position="64"/>
    </location>
</feature>
<dbReference type="AlphaFoldDB" id="A0A6S7I6Q9"/>
<evidence type="ECO:0000256" key="1">
    <source>
        <dbReference type="SAM" id="MobiDB-lite"/>
    </source>
</evidence>
<dbReference type="Pfam" id="PF25597">
    <property type="entry name" value="SH3_retrovirus"/>
    <property type="match status" value="1"/>
</dbReference>
<organism evidence="4 5">
    <name type="scientific">Paramuricea clavata</name>
    <name type="common">Red gorgonian</name>
    <name type="synonym">Violescent sea-whip</name>
    <dbReference type="NCBI Taxonomy" id="317549"/>
    <lineage>
        <taxon>Eukaryota</taxon>
        <taxon>Metazoa</taxon>
        <taxon>Cnidaria</taxon>
        <taxon>Anthozoa</taxon>
        <taxon>Octocorallia</taxon>
        <taxon>Malacalcyonacea</taxon>
        <taxon>Plexauridae</taxon>
        <taxon>Paramuricea</taxon>
    </lineage>
</organism>
<gene>
    <name evidence="4" type="ORF">PACLA_8A021899</name>
</gene>
<evidence type="ECO:0000313" key="4">
    <source>
        <dbReference type="EMBL" id="CAB4002241.1"/>
    </source>
</evidence>
<dbReference type="Pfam" id="PF07727">
    <property type="entry name" value="RVT_2"/>
    <property type="match status" value="1"/>
</dbReference>
<dbReference type="Proteomes" id="UP001152795">
    <property type="component" value="Unassembled WGS sequence"/>
</dbReference>
<dbReference type="InterPro" id="IPR013103">
    <property type="entry name" value="RVT_2"/>
</dbReference>
<reference evidence="4" key="1">
    <citation type="submission" date="2020-04" db="EMBL/GenBank/DDBJ databases">
        <authorList>
            <person name="Alioto T."/>
            <person name="Alioto T."/>
            <person name="Gomez Garrido J."/>
        </authorList>
    </citation>
    <scope>NUCLEOTIDE SEQUENCE</scope>
    <source>
        <strain evidence="4">A484AB</strain>
    </source>
</reference>
<evidence type="ECO:0000259" key="3">
    <source>
        <dbReference type="Pfam" id="PF25597"/>
    </source>
</evidence>
<dbReference type="EMBL" id="CACRXK020004297">
    <property type="protein sequence ID" value="CAB4002241.1"/>
    <property type="molecule type" value="Genomic_DNA"/>
</dbReference>
<dbReference type="PANTHER" id="PTHR11439:SF483">
    <property type="entry name" value="PEPTIDE SYNTHASE GLIP-LIKE, PUTATIVE (AFU_ORTHOLOGUE AFUA_3G12920)-RELATED"/>
    <property type="match status" value="1"/>
</dbReference>
<evidence type="ECO:0000313" key="5">
    <source>
        <dbReference type="Proteomes" id="UP001152795"/>
    </source>
</evidence>
<dbReference type="InterPro" id="IPR043502">
    <property type="entry name" value="DNA/RNA_pol_sf"/>
</dbReference>
<evidence type="ECO:0000259" key="2">
    <source>
        <dbReference type="Pfam" id="PF07727"/>
    </source>
</evidence>
<dbReference type="InterPro" id="IPR057670">
    <property type="entry name" value="SH3_retrovirus"/>
</dbReference>
<keyword evidence="5" id="KW-1185">Reference proteome</keyword>
<accession>A0A6S7I6Q9</accession>
<feature type="domain" description="Retroviral polymerase SH3-like" evidence="3">
    <location>
        <begin position="2"/>
        <end position="50"/>
    </location>
</feature>
<name>A0A6S7I6Q9_PARCT</name>
<dbReference type="SUPFAM" id="SSF56672">
    <property type="entry name" value="DNA/RNA polymerases"/>
    <property type="match status" value="1"/>
</dbReference>